<evidence type="ECO:0000313" key="3">
    <source>
        <dbReference type="Proteomes" id="UP000638836"/>
    </source>
</evidence>
<dbReference type="Pfam" id="PF08924">
    <property type="entry name" value="Rv2525c_GlyHyd-like"/>
    <property type="match status" value="1"/>
</dbReference>
<dbReference type="InterPro" id="IPR015020">
    <property type="entry name" value="Rv2525c-like_Glyco_Hydro-like"/>
</dbReference>
<organism evidence="2 3">
    <name type="scientific">Carnobacterium inhibens</name>
    <dbReference type="NCBI Taxonomy" id="147709"/>
    <lineage>
        <taxon>Bacteria</taxon>
        <taxon>Bacillati</taxon>
        <taxon>Bacillota</taxon>
        <taxon>Bacilli</taxon>
        <taxon>Lactobacillales</taxon>
        <taxon>Carnobacteriaceae</taxon>
        <taxon>Carnobacterium</taxon>
    </lineage>
</organism>
<evidence type="ECO:0000259" key="1">
    <source>
        <dbReference type="Pfam" id="PF08924"/>
    </source>
</evidence>
<feature type="domain" description="Rv2525c-like glycoside hydrolase-like" evidence="1">
    <location>
        <begin position="15"/>
        <end position="146"/>
    </location>
</feature>
<name>A0ABR7TEN9_9LACT</name>
<dbReference type="Proteomes" id="UP000638836">
    <property type="component" value="Unassembled WGS sequence"/>
</dbReference>
<dbReference type="SUPFAM" id="SSF51445">
    <property type="entry name" value="(Trans)glycosidases"/>
    <property type="match status" value="1"/>
</dbReference>
<dbReference type="EMBL" id="WNJQ01000020">
    <property type="protein sequence ID" value="MBC9826414.1"/>
    <property type="molecule type" value="Genomic_DNA"/>
</dbReference>
<keyword evidence="3" id="KW-1185">Reference proteome</keyword>
<proteinExistence type="predicted"/>
<dbReference type="InterPro" id="IPR017853">
    <property type="entry name" value="GH"/>
</dbReference>
<accession>A0ABR7TEN9</accession>
<comment type="caution">
    <text evidence="2">The sequence shown here is derived from an EMBL/GenBank/DDBJ whole genome shotgun (WGS) entry which is preliminary data.</text>
</comment>
<reference evidence="2 3" key="1">
    <citation type="journal article" date="2020" name="Microorganisms">
        <title>New Insight into Antimicrobial Compounds from Food and Marine-Sourced Carnobacterium Species through Phenotype and Genome Analyses.</title>
        <authorList>
            <person name="Begrem S."/>
            <person name="Ivaniuk F."/>
            <person name="Gigout-Chevalier F."/>
            <person name="Kolypczuk L."/>
            <person name="Bonnetot S."/>
            <person name="Leroi F."/>
            <person name="Grovel O."/>
            <person name="Delbarre-Ladrat C."/>
            <person name="Passerini D."/>
        </authorList>
    </citation>
    <scope>NUCLEOTIDE SEQUENCE [LARGE SCALE GENOMIC DNA]</scope>
    <source>
        <strain evidence="2 3">MIP2551</strain>
    </source>
</reference>
<gene>
    <name evidence="2" type="ORF">GLO26_11590</name>
</gene>
<evidence type="ECO:0000313" key="2">
    <source>
        <dbReference type="EMBL" id="MBC9826414.1"/>
    </source>
</evidence>
<sequence>MIDTVRDFILYLKLCNRTDLSISEATGILESGLGLMIVQRVKNPGWIPTPSLGTEYGQNAANHVSNLGFPEGITVFLDLEGIDLNTPSSDIIAYCTNWYNEVENKGFSPGIYIAYDSGLDSSQLSNLPFKYYWKSGSNVPVPDTGWDLIQQLPLDIIVNGLQIDENLTQSTDTPVRWLHL</sequence>
<dbReference type="Gene3D" id="3.20.20.80">
    <property type="entry name" value="Glycosidases"/>
    <property type="match status" value="1"/>
</dbReference>
<protein>
    <submittedName>
        <fullName evidence="2">DUF1906 domain-containing protein</fullName>
    </submittedName>
</protein>
<dbReference type="RefSeq" id="WP_081701956.1">
    <property type="nucleotide sequence ID" value="NZ_WNJQ01000020.1"/>
</dbReference>